<evidence type="ECO:0000313" key="6">
    <source>
        <dbReference type="EMBL" id="KAK4138884.1"/>
    </source>
</evidence>
<feature type="compositionally biased region" description="Low complexity" evidence="4">
    <location>
        <begin position="1221"/>
        <end position="1232"/>
    </location>
</feature>
<feature type="region of interest" description="Disordered" evidence="4">
    <location>
        <begin position="741"/>
        <end position="764"/>
    </location>
</feature>
<feature type="domain" description="DNA replication checkpoint mediator MRC1" evidence="5">
    <location>
        <begin position="943"/>
        <end position="1083"/>
    </location>
</feature>
<feature type="compositionally biased region" description="Basic and acidic residues" evidence="4">
    <location>
        <begin position="979"/>
        <end position="997"/>
    </location>
</feature>
<evidence type="ECO:0000256" key="4">
    <source>
        <dbReference type="SAM" id="MobiDB-lite"/>
    </source>
</evidence>
<feature type="region of interest" description="Disordered" evidence="4">
    <location>
        <begin position="1031"/>
        <end position="1052"/>
    </location>
</feature>
<feature type="compositionally biased region" description="Acidic residues" evidence="4">
    <location>
        <begin position="199"/>
        <end position="211"/>
    </location>
</feature>
<feature type="region of interest" description="Disordered" evidence="4">
    <location>
        <begin position="1089"/>
        <end position="1149"/>
    </location>
</feature>
<feature type="compositionally biased region" description="Low complexity" evidence="4">
    <location>
        <begin position="14"/>
        <end position="23"/>
    </location>
</feature>
<feature type="compositionally biased region" description="Low complexity" evidence="4">
    <location>
        <begin position="475"/>
        <end position="490"/>
    </location>
</feature>
<feature type="compositionally biased region" description="Basic and acidic residues" evidence="4">
    <location>
        <begin position="932"/>
        <end position="955"/>
    </location>
</feature>
<comment type="caution">
    <text evidence="6">The sequence shown here is derived from an EMBL/GenBank/DDBJ whole genome shotgun (WGS) entry which is preliminary data.</text>
</comment>
<feature type="compositionally biased region" description="Acidic residues" evidence="4">
    <location>
        <begin position="90"/>
        <end position="100"/>
    </location>
</feature>
<reference evidence="6" key="2">
    <citation type="submission" date="2023-05" db="EMBL/GenBank/DDBJ databases">
        <authorList>
            <consortium name="Lawrence Berkeley National Laboratory"/>
            <person name="Steindorff A."/>
            <person name="Hensen N."/>
            <person name="Bonometti L."/>
            <person name="Westerberg I."/>
            <person name="Brannstrom I.O."/>
            <person name="Guillou S."/>
            <person name="Cros-Aarteil S."/>
            <person name="Calhoun S."/>
            <person name="Haridas S."/>
            <person name="Kuo A."/>
            <person name="Mondo S."/>
            <person name="Pangilinan J."/>
            <person name="Riley R."/>
            <person name="Labutti K."/>
            <person name="Andreopoulos B."/>
            <person name="Lipzen A."/>
            <person name="Chen C."/>
            <person name="Yanf M."/>
            <person name="Daum C."/>
            <person name="Ng V."/>
            <person name="Clum A."/>
            <person name="Ohm R."/>
            <person name="Martin F."/>
            <person name="Silar P."/>
            <person name="Natvig D."/>
            <person name="Lalanne C."/>
            <person name="Gautier V."/>
            <person name="Ament-Velasquez S.L."/>
            <person name="Kruys A."/>
            <person name="Hutchinson M.I."/>
            <person name="Powell A.J."/>
            <person name="Barry K."/>
            <person name="Miller A.N."/>
            <person name="Grigoriev I.V."/>
            <person name="Debuchy R."/>
            <person name="Gladieux P."/>
            <person name="Thoren M.H."/>
            <person name="Johannesson H."/>
        </authorList>
    </citation>
    <scope>NUCLEOTIDE SEQUENCE</scope>
    <source>
        <strain evidence="6">CBS 123565</strain>
    </source>
</reference>
<feature type="region of interest" description="Disordered" evidence="4">
    <location>
        <begin position="859"/>
        <end position="898"/>
    </location>
</feature>
<protein>
    <recommendedName>
        <fullName evidence="5">DNA replication checkpoint mediator MRC1 domain-containing protein</fullName>
    </recommendedName>
</protein>
<dbReference type="EMBL" id="MU853401">
    <property type="protein sequence ID" value="KAK4138884.1"/>
    <property type="molecule type" value="Genomic_DNA"/>
</dbReference>
<name>A0AAN6UTU7_9PEZI</name>
<dbReference type="Pfam" id="PF09444">
    <property type="entry name" value="MRC1"/>
    <property type="match status" value="1"/>
</dbReference>
<feature type="compositionally biased region" description="Low complexity" evidence="4">
    <location>
        <begin position="277"/>
        <end position="301"/>
    </location>
</feature>
<evidence type="ECO:0000256" key="1">
    <source>
        <dbReference type="ARBA" id="ARBA00004123"/>
    </source>
</evidence>
<evidence type="ECO:0000313" key="7">
    <source>
        <dbReference type="Proteomes" id="UP001304895"/>
    </source>
</evidence>
<feature type="compositionally biased region" description="Basic and acidic residues" evidence="4">
    <location>
        <begin position="551"/>
        <end position="574"/>
    </location>
</feature>
<dbReference type="PANTHER" id="PTHR14396">
    <property type="entry name" value="CLASPIN"/>
    <property type="match status" value="1"/>
</dbReference>
<feature type="compositionally biased region" description="Polar residues" evidence="4">
    <location>
        <begin position="1287"/>
        <end position="1296"/>
    </location>
</feature>
<feature type="compositionally biased region" description="Polar residues" evidence="4">
    <location>
        <begin position="1191"/>
        <end position="1211"/>
    </location>
</feature>
<feature type="compositionally biased region" description="Polar residues" evidence="4">
    <location>
        <begin position="1109"/>
        <end position="1124"/>
    </location>
</feature>
<dbReference type="GO" id="GO:0033314">
    <property type="term" value="P:mitotic DNA replication checkpoint signaling"/>
    <property type="evidence" value="ECO:0007669"/>
    <property type="project" value="TreeGrafter"/>
</dbReference>
<dbReference type="InterPro" id="IPR018564">
    <property type="entry name" value="Repl_chkpnt_MRC1_dom"/>
</dbReference>
<feature type="region of interest" description="Disordered" evidence="4">
    <location>
        <begin position="1"/>
        <end position="255"/>
    </location>
</feature>
<feature type="region of interest" description="Disordered" evidence="4">
    <location>
        <begin position="932"/>
        <end position="997"/>
    </location>
</feature>
<feature type="compositionally biased region" description="Polar residues" evidence="4">
    <location>
        <begin position="694"/>
        <end position="705"/>
    </location>
</feature>
<feature type="region of interest" description="Disordered" evidence="4">
    <location>
        <begin position="276"/>
        <end position="435"/>
    </location>
</feature>
<organism evidence="6 7">
    <name type="scientific">Trichocladium antarcticum</name>
    <dbReference type="NCBI Taxonomy" id="1450529"/>
    <lineage>
        <taxon>Eukaryota</taxon>
        <taxon>Fungi</taxon>
        <taxon>Dikarya</taxon>
        <taxon>Ascomycota</taxon>
        <taxon>Pezizomycotina</taxon>
        <taxon>Sordariomycetes</taxon>
        <taxon>Sordariomycetidae</taxon>
        <taxon>Sordariales</taxon>
        <taxon>Chaetomiaceae</taxon>
        <taxon>Trichocladium</taxon>
    </lineage>
</organism>
<keyword evidence="2" id="KW-0597">Phosphoprotein</keyword>
<dbReference type="PANTHER" id="PTHR14396:SF10">
    <property type="entry name" value="CLASPIN"/>
    <property type="match status" value="1"/>
</dbReference>
<feature type="compositionally biased region" description="Basic and acidic residues" evidence="4">
    <location>
        <begin position="458"/>
        <end position="467"/>
    </location>
</feature>
<gene>
    <name evidence="6" type="ORF">BT67DRAFT_413688</name>
</gene>
<evidence type="ECO:0000256" key="2">
    <source>
        <dbReference type="ARBA" id="ARBA00022553"/>
    </source>
</evidence>
<keyword evidence="7" id="KW-1185">Reference proteome</keyword>
<sequence length="1355" mass="146440">MASSRSPSPALRDSASAAPTPTRRAARNRFLTLSDSSSEDDADILRPRGRMAARMQVRGNALQESESEADAVAVALPTRDDSGPLVVAPADDDDNGGEDDVVARRPRKLKARLERSATPETRPPEAPSSPGLFVSPTKPRPPSTADAQSDDGMLSPVALTKTDRYRALVAKKREERKAGEAEEARKKAERQKAAGYSDLVEDDEVDNITDDEGGRRLTQEVGAKRVPRKASKKALEDMHRETQRLTRSLQLAHEAKVKKKITKASLFERFNFKAEGSEAPAAEETPAAPSRAPTPVSVPPSDAEMRDAETPPSSPPPVGKGEEAAAVAVPAAVDTTAHGDDSDEDVDQFPSLEEIALRRVDKGKGKATAADLDHETAQQQPMAPPAHPKRNLRVKFPSSLHANPTTVSLSLSDSDSDSDSGLQIQPPSRKTKLDAIFDRIPLNQAKQPRALQLLRKLAQLDDPDKKAAPPAGSKQQAPPQQQQQQQQQQQEAMTAGELQASLLQRARAQAKAERDRQLEVLRARGVVVLTAEERAREMLAVDDIVARAREEAEGIMARERADAKVERRARREAGGEEDVLAWDESGEDEDYVGEEGEEGEEEEIELSGSEDEEEGGEGDDGEGLVDDVAAETDAGDADEDAGEEEEEEEELFSLKQARRRARKQVAILSDDEDDAEPIVRATPRPKAKFPKSPSVCNPESPSVPTSVLRSATKTFIPGLPVAGPAGLGLTQIFAGTMDDSQMGTAPAVSPSQPRPTFDADAFPDSNFSQTAQEAAEDMMILNSQPAAGQETQSAETQGVQIRFSQSQMHGFDTFLENQHLTQESDLVEPTQDSGFKHFSPLRQRFVEPPVSTIETVKAGQDDAEQNESPLVRRTGKLRRKADVVPASPTRGAPSCADEDDLMDGIEGDEFGFGTAVSNNAFAAMKESALAEKEKKRKAAFDKKKSKAREMVHEQADESEDEYAGLGGADGEDSDEDDDHSIHELIDDETKHNEDDERGIAAYHADLERASDEKQVDKLFHDITTGMLRRKRNGNWDDLSDSDDGGEARRRMKRRQFAKMQRALFTDERISKVAENPRNQAFLRTIEDHGSDDDMDFIFAPPPAPAGLESQGSQSSRGQPTTIPDSQPPSAPAARLAPNPRRTKDGARPSTLSEIRATLSNLLEPSIPSIIPATDPGSSSDDDDAARPQSSHRTSTSNKENRRATPSTTTTIIDRITLKRNASSSSSSTSTSTATTLAFTAAAATTTTTTPTTAAAAAVPALLRRATTNSSLLSSSTTSSLSSTSNSRPLETTTAANTAKIRKPAGKRSGVSYLARETERRAAVAAVERRREARKFRGMEGRGEAVGGLFGGGRFE</sequence>
<feature type="compositionally biased region" description="Basic and acidic residues" evidence="4">
    <location>
        <begin position="355"/>
        <end position="364"/>
    </location>
</feature>
<feature type="region of interest" description="Disordered" evidence="4">
    <location>
        <begin position="1268"/>
        <end position="1321"/>
    </location>
</feature>
<feature type="region of interest" description="Disordered" evidence="4">
    <location>
        <begin position="551"/>
        <end position="705"/>
    </location>
</feature>
<feature type="compositionally biased region" description="Acidic residues" evidence="4">
    <location>
        <begin position="969"/>
        <end position="978"/>
    </location>
</feature>
<feature type="region of interest" description="Disordered" evidence="4">
    <location>
        <begin position="1165"/>
        <end position="1232"/>
    </location>
</feature>
<feature type="compositionally biased region" description="Low complexity" evidence="4">
    <location>
        <begin position="324"/>
        <end position="333"/>
    </location>
</feature>
<evidence type="ECO:0000259" key="5">
    <source>
        <dbReference type="Pfam" id="PF09444"/>
    </source>
</evidence>
<feature type="region of interest" description="Disordered" evidence="4">
    <location>
        <begin position="454"/>
        <end position="498"/>
    </location>
</feature>
<proteinExistence type="predicted"/>
<dbReference type="GO" id="GO:0007095">
    <property type="term" value="P:mitotic G2 DNA damage checkpoint signaling"/>
    <property type="evidence" value="ECO:0007669"/>
    <property type="project" value="TreeGrafter"/>
</dbReference>
<feature type="compositionally biased region" description="Basic and acidic residues" evidence="4">
    <location>
        <begin position="161"/>
        <end position="192"/>
    </location>
</feature>
<feature type="compositionally biased region" description="Basic and acidic residues" evidence="4">
    <location>
        <begin position="233"/>
        <end position="244"/>
    </location>
</feature>
<feature type="compositionally biased region" description="Low complexity" evidence="4">
    <location>
        <begin position="1268"/>
        <end position="1286"/>
    </location>
</feature>
<accession>A0AAN6UTU7</accession>
<dbReference type="Proteomes" id="UP001304895">
    <property type="component" value="Unassembled WGS sequence"/>
</dbReference>
<feature type="compositionally biased region" description="Acidic residues" evidence="4">
    <location>
        <begin position="575"/>
        <end position="651"/>
    </location>
</feature>
<dbReference type="InterPro" id="IPR024146">
    <property type="entry name" value="Claspin"/>
</dbReference>
<comment type="subcellular location">
    <subcellularLocation>
        <location evidence="1">Nucleus</location>
    </subcellularLocation>
</comment>
<dbReference type="GO" id="GO:0005634">
    <property type="term" value="C:nucleus"/>
    <property type="evidence" value="ECO:0007669"/>
    <property type="project" value="UniProtKB-SubCell"/>
</dbReference>
<reference evidence="6" key="1">
    <citation type="journal article" date="2023" name="Mol. Phylogenet. Evol.">
        <title>Genome-scale phylogeny and comparative genomics of the fungal order Sordariales.</title>
        <authorList>
            <person name="Hensen N."/>
            <person name="Bonometti L."/>
            <person name="Westerberg I."/>
            <person name="Brannstrom I.O."/>
            <person name="Guillou S."/>
            <person name="Cros-Aarteil S."/>
            <person name="Calhoun S."/>
            <person name="Haridas S."/>
            <person name="Kuo A."/>
            <person name="Mondo S."/>
            <person name="Pangilinan J."/>
            <person name="Riley R."/>
            <person name="LaButti K."/>
            <person name="Andreopoulos B."/>
            <person name="Lipzen A."/>
            <person name="Chen C."/>
            <person name="Yan M."/>
            <person name="Daum C."/>
            <person name="Ng V."/>
            <person name="Clum A."/>
            <person name="Steindorff A."/>
            <person name="Ohm R.A."/>
            <person name="Martin F."/>
            <person name="Silar P."/>
            <person name="Natvig D.O."/>
            <person name="Lalanne C."/>
            <person name="Gautier V."/>
            <person name="Ament-Velasquez S.L."/>
            <person name="Kruys A."/>
            <person name="Hutchinson M.I."/>
            <person name="Powell A.J."/>
            <person name="Barry K."/>
            <person name="Miller A.N."/>
            <person name="Grigoriev I.V."/>
            <person name="Debuchy R."/>
            <person name="Gladieux P."/>
            <person name="Hiltunen Thoren M."/>
            <person name="Johannesson H."/>
        </authorList>
    </citation>
    <scope>NUCLEOTIDE SEQUENCE</scope>
    <source>
        <strain evidence="6">CBS 123565</strain>
    </source>
</reference>
<keyword evidence="3" id="KW-0539">Nucleus</keyword>
<evidence type="ECO:0000256" key="3">
    <source>
        <dbReference type="ARBA" id="ARBA00023242"/>
    </source>
</evidence>
<dbReference type="GO" id="GO:0010997">
    <property type="term" value="F:anaphase-promoting complex binding"/>
    <property type="evidence" value="ECO:0007669"/>
    <property type="project" value="TreeGrafter"/>
</dbReference>